<gene>
    <name evidence="6" type="ORF">ND2E_0164</name>
</gene>
<dbReference type="NCBIfam" id="TIGR03501">
    <property type="entry name" value="GlyGly_CTERM"/>
    <property type="match status" value="1"/>
</dbReference>
<keyword evidence="1 3" id="KW-0697">Rotamase</keyword>
<dbReference type="Gene3D" id="2.40.100.10">
    <property type="entry name" value="Cyclophilin-like"/>
    <property type="match status" value="1"/>
</dbReference>
<comment type="caution">
    <text evidence="6">The sequence shown here is derived from an EMBL/GenBank/DDBJ whole genome shotgun (WGS) entry which is preliminary data.</text>
</comment>
<dbReference type="EC" id="5.2.1.8" evidence="3"/>
<evidence type="ECO:0000256" key="4">
    <source>
        <dbReference type="SAM" id="MobiDB-lite"/>
    </source>
</evidence>
<evidence type="ECO:0000313" key="6">
    <source>
        <dbReference type="EMBL" id="KGJ88871.1"/>
    </source>
</evidence>
<sequence precursor="true">MFTQITKKNIKSLCALAGIATLSLGLANTANSTIVEIKTSLSDESIEVNLFDKTTPATVANFLSYIKNEHYNNSVVHRVSPNFVVQAGGYQFTGAWPLTALAPNAAVVNEPIYSNVKGTIAMAKKGNDVNSATNQWFFNLKDNNDTSESNNLDRQNGGFTVFGQVIKGFDIIEKIALIQNLCTNGALQGIPMIIESNETCTDMDVPGTENFVVIERVAVKDPSNVTDSDLNPLLSKYPDSDGDGVKDIDDAFPSDPNKTVPDAEDSGGSMTWFTLVMLGIFASRKRFLKA</sequence>
<feature type="chain" id="PRO_5006513480" description="Peptidyl-prolyl cis-trans isomerase" evidence="3">
    <location>
        <begin position="33"/>
        <end position="290"/>
    </location>
</feature>
<keyword evidence="3" id="KW-0732">Signal</keyword>
<dbReference type="InterPro" id="IPR002130">
    <property type="entry name" value="Cyclophilin-type_PPIase_dom"/>
</dbReference>
<comment type="catalytic activity">
    <reaction evidence="3">
        <text>[protein]-peptidylproline (omega=180) = [protein]-peptidylproline (omega=0)</text>
        <dbReference type="Rhea" id="RHEA:16237"/>
        <dbReference type="Rhea" id="RHEA-COMP:10747"/>
        <dbReference type="Rhea" id="RHEA-COMP:10748"/>
        <dbReference type="ChEBI" id="CHEBI:83833"/>
        <dbReference type="ChEBI" id="CHEBI:83834"/>
        <dbReference type="EC" id="5.2.1.8"/>
    </reaction>
</comment>
<evidence type="ECO:0000313" key="7">
    <source>
        <dbReference type="Proteomes" id="UP000029843"/>
    </source>
</evidence>
<dbReference type="GO" id="GO:0003755">
    <property type="term" value="F:peptidyl-prolyl cis-trans isomerase activity"/>
    <property type="evidence" value="ECO:0007669"/>
    <property type="project" value="UniProtKB-UniRule"/>
</dbReference>
<evidence type="ECO:0000256" key="3">
    <source>
        <dbReference type="RuleBase" id="RU363019"/>
    </source>
</evidence>
<evidence type="ECO:0000256" key="2">
    <source>
        <dbReference type="ARBA" id="ARBA00023235"/>
    </source>
</evidence>
<dbReference type="RefSeq" id="WP_052056749.1">
    <property type="nucleotide sequence ID" value="NZ_JQED01000042.1"/>
</dbReference>
<dbReference type="InterPro" id="IPR044665">
    <property type="entry name" value="E_coli_cyclophilin_A-like"/>
</dbReference>
<feature type="domain" description="PPIase cyclophilin-type" evidence="5">
    <location>
        <begin position="46"/>
        <end position="175"/>
    </location>
</feature>
<dbReference type="OrthoDB" id="9807797at2"/>
<feature type="signal peptide" evidence="3">
    <location>
        <begin position="1"/>
        <end position="32"/>
    </location>
</feature>
<dbReference type="PRINTS" id="PR00153">
    <property type="entry name" value="CSAPPISMRASE"/>
</dbReference>
<dbReference type="Proteomes" id="UP000029843">
    <property type="component" value="Unassembled WGS sequence"/>
</dbReference>
<comment type="function">
    <text evidence="3">PPIases accelerate the folding of proteins. It catalyzes the cis-trans isomerization of proline imidic peptide bonds in oligopeptides.</text>
</comment>
<dbReference type="PANTHER" id="PTHR43246">
    <property type="entry name" value="PEPTIDYL-PROLYL CIS-TRANS ISOMERASE CYP38, CHLOROPLASTIC"/>
    <property type="match status" value="1"/>
</dbReference>
<organism evidence="6 7">
    <name type="scientific">Colwellia psychrerythraea</name>
    <name type="common">Vibrio psychroerythus</name>
    <dbReference type="NCBI Taxonomy" id="28229"/>
    <lineage>
        <taxon>Bacteria</taxon>
        <taxon>Pseudomonadati</taxon>
        <taxon>Pseudomonadota</taxon>
        <taxon>Gammaproteobacteria</taxon>
        <taxon>Alteromonadales</taxon>
        <taxon>Colwelliaceae</taxon>
        <taxon>Colwellia</taxon>
    </lineage>
</organism>
<feature type="region of interest" description="Disordered" evidence="4">
    <location>
        <begin position="229"/>
        <end position="265"/>
    </location>
</feature>
<keyword evidence="2 3" id="KW-0413">Isomerase</keyword>
<dbReference type="PROSITE" id="PS50072">
    <property type="entry name" value="CSA_PPIASE_2"/>
    <property type="match status" value="1"/>
</dbReference>
<reference evidence="6 7" key="1">
    <citation type="submission" date="2014-08" db="EMBL/GenBank/DDBJ databases">
        <title>Genomic and Phenotypic Diversity of Colwellia psychrerythraea strains from Disparate Marine Basins.</title>
        <authorList>
            <person name="Techtmann S.M."/>
            <person name="Stelling S.C."/>
            <person name="Utturkar S.M."/>
            <person name="Alshibli N."/>
            <person name="Harris A."/>
            <person name="Brown S.D."/>
            <person name="Hazen T.C."/>
        </authorList>
    </citation>
    <scope>NUCLEOTIDE SEQUENCE [LARGE SCALE GENOMIC DNA]</scope>
    <source>
        <strain evidence="6 7">ND2E</strain>
    </source>
</reference>
<dbReference type="Pfam" id="PF00160">
    <property type="entry name" value="Pro_isomerase"/>
    <property type="match status" value="1"/>
</dbReference>
<dbReference type="EMBL" id="JQED01000042">
    <property type="protein sequence ID" value="KGJ88871.1"/>
    <property type="molecule type" value="Genomic_DNA"/>
</dbReference>
<dbReference type="InterPro" id="IPR029000">
    <property type="entry name" value="Cyclophilin-like_dom_sf"/>
</dbReference>
<name>A0A099KES6_COLPS</name>
<dbReference type="InterPro" id="IPR020008">
    <property type="entry name" value="GlyGly_CTERM"/>
</dbReference>
<evidence type="ECO:0000259" key="5">
    <source>
        <dbReference type="PROSITE" id="PS50072"/>
    </source>
</evidence>
<proteinExistence type="inferred from homology"/>
<dbReference type="SUPFAM" id="SSF50891">
    <property type="entry name" value="Cyclophilin-like"/>
    <property type="match status" value="1"/>
</dbReference>
<dbReference type="AlphaFoldDB" id="A0A099KES6"/>
<protein>
    <recommendedName>
        <fullName evidence="3">Peptidyl-prolyl cis-trans isomerase</fullName>
        <shortName evidence="3">PPIase</shortName>
        <ecNumber evidence="3">5.2.1.8</ecNumber>
    </recommendedName>
</protein>
<comment type="similarity">
    <text evidence="3">Belongs to the cyclophilin-type PPIase family.</text>
</comment>
<accession>A0A099KES6</accession>
<evidence type="ECO:0000256" key="1">
    <source>
        <dbReference type="ARBA" id="ARBA00023110"/>
    </source>
</evidence>
<dbReference type="PATRIC" id="fig|28229.4.peg.3103"/>